<feature type="domain" description="FAD-dependent oxidoreductase 2 FAD-binding" evidence="5">
    <location>
        <begin position="2"/>
        <end position="66"/>
    </location>
</feature>
<dbReference type="InterPro" id="IPR050315">
    <property type="entry name" value="FAD-oxidoreductase_2"/>
</dbReference>
<dbReference type="SUPFAM" id="SSF51905">
    <property type="entry name" value="FAD/NAD(P)-binding domain"/>
    <property type="match status" value="1"/>
</dbReference>
<keyword evidence="4" id="KW-0560">Oxidoreductase</keyword>
<keyword evidence="2" id="KW-0285">Flavoprotein</keyword>
<reference evidence="6 7" key="1">
    <citation type="submission" date="2021-03" db="EMBL/GenBank/DDBJ databases">
        <title>Genomic Encyclopedia of Type Strains, Phase IV (KMG-IV): sequencing the most valuable type-strain genomes for metagenomic binning, comparative biology and taxonomic classification.</title>
        <authorList>
            <person name="Goeker M."/>
        </authorList>
    </citation>
    <scope>NUCLEOTIDE SEQUENCE [LARGE SCALE GENOMIC DNA]</scope>
    <source>
        <strain evidence="6 7">DSM 25609</strain>
    </source>
</reference>
<keyword evidence="3" id="KW-0274">FAD</keyword>
<dbReference type="RefSeq" id="WP_209462472.1">
    <property type="nucleotide sequence ID" value="NZ_CP110224.1"/>
</dbReference>
<evidence type="ECO:0000256" key="1">
    <source>
        <dbReference type="ARBA" id="ARBA00001974"/>
    </source>
</evidence>
<sequence>MVGSGAGGLVAAITSASNNLNTLLIEKSDVWGGTSALSGGGLWIPNNHVSKQEGLQDSEEEALIYMEVVINYKGSASSYEKKKGM</sequence>
<name>A0ABS4IEA4_9BACI</name>
<comment type="caution">
    <text evidence="6">The sequence shown here is derived from an EMBL/GenBank/DDBJ whole genome shotgun (WGS) entry which is preliminary data.</text>
</comment>
<dbReference type="Proteomes" id="UP001519345">
    <property type="component" value="Unassembled WGS sequence"/>
</dbReference>
<gene>
    <name evidence="6" type="ORF">J2Z83_001376</name>
</gene>
<dbReference type="PANTHER" id="PTHR43400:SF10">
    <property type="entry name" value="3-OXOSTEROID 1-DEHYDROGENASE"/>
    <property type="match status" value="1"/>
</dbReference>
<dbReference type="PANTHER" id="PTHR43400">
    <property type="entry name" value="FUMARATE REDUCTASE"/>
    <property type="match status" value="1"/>
</dbReference>
<dbReference type="Pfam" id="PF00890">
    <property type="entry name" value="FAD_binding_2"/>
    <property type="match status" value="1"/>
</dbReference>
<dbReference type="EMBL" id="JAGGKX010000005">
    <property type="protein sequence ID" value="MBP1969272.1"/>
    <property type="molecule type" value="Genomic_DNA"/>
</dbReference>
<evidence type="ECO:0000256" key="3">
    <source>
        <dbReference type="ARBA" id="ARBA00022827"/>
    </source>
</evidence>
<organism evidence="6 7">
    <name type="scientific">Virgibacillus natechei</name>
    <dbReference type="NCBI Taxonomy" id="1216297"/>
    <lineage>
        <taxon>Bacteria</taxon>
        <taxon>Bacillati</taxon>
        <taxon>Bacillota</taxon>
        <taxon>Bacilli</taxon>
        <taxon>Bacillales</taxon>
        <taxon>Bacillaceae</taxon>
        <taxon>Virgibacillus</taxon>
    </lineage>
</organism>
<evidence type="ECO:0000256" key="4">
    <source>
        <dbReference type="ARBA" id="ARBA00023002"/>
    </source>
</evidence>
<evidence type="ECO:0000259" key="5">
    <source>
        <dbReference type="Pfam" id="PF00890"/>
    </source>
</evidence>
<comment type="cofactor">
    <cofactor evidence="1">
        <name>FAD</name>
        <dbReference type="ChEBI" id="CHEBI:57692"/>
    </cofactor>
</comment>
<protein>
    <submittedName>
        <fullName evidence="6">Succinate dehydrogenase/fumarate reductase flavoprotein subunit</fullName>
    </submittedName>
</protein>
<evidence type="ECO:0000313" key="7">
    <source>
        <dbReference type="Proteomes" id="UP001519345"/>
    </source>
</evidence>
<evidence type="ECO:0000256" key="2">
    <source>
        <dbReference type="ARBA" id="ARBA00022630"/>
    </source>
</evidence>
<dbReference type="InterPro" id="IPR003953">
    <property type="entry name" value="FAD-dep_OxRdtase_2_FAD-bd"/>
</dbReference>
<dbReference type="InterPro" id="IPR036188">
    <property type="entry name" value="FAD/NAD-bd_sf"/>
</dbReference>
<evidence type="ECO:0000313" key="6">
    <source>
        <dbReference type="EMBL" id="MBP1969272.1"/>
    </source>
</evidence>
<keyword evidence="7" id="KW-1185">Reference proteome</keyword>
<proteinExistence type="predicted"/>
<accession>A0ABS4IEA4</accession>
<dbReference type="Gene3D" id="3.50.50.60">
    <property type="entry name" value="FAD/NAD(P)-binding domain"/>
    <property type="match status" value="1"/>
</dbReference>